<dbReference type="AlphaFoldDB" id="G8LYH6"/>
<organism evidence="2 3">
    <name type="scientific">Acetivibrio clariflavus (strain DSM 19732 / NBRC 101661 / EBR45)</name>
    <name type="common">Clostridium clariflavum</name>
    <dbReference type="NCBI Taxonomy" id="720554"/>
    <lineage>
        <taxon>Bacteria</taxon>
        <taxon>Bacillati</taxon>
        <taxon>Bacillota</taxon>
        <taxon>Clostridia</taxon>
        <taxon>Eubacteriales</taxon>
        <taxon>Oscillospiraceae</taxon>
        <taxon>Acetivibrio</taxon>
    </lineage>
</organism>
<keyword evidence="1" id="KW-0812">Transmembrane</keyword>
<evidence type="ECO:0000313" key="3">
    <source>
        <dbReference type="Proteomes" id="UP000005435"/>
    </source>
</evidence>
<keyword evidence="3" id="KW-1185">Reference proteome</keyword>
<sequence length="60" mass="7381" precursor="true">MKKFFSNKRRIKYFIISALVIFISCIIVVWFNITGFLRVLAIFIPYFIFDTIWTKYYKDK</sequence>
<keyword evidence="1" id="KW-0472">Membrane</keyword>
<keyword evidence="1" id="KW-1133">Transmembrane helix</keyword>
<gene>
    <name evidence="2" type="ordered locus">Clocl_3482</name>
</gene>
<reference evidence="3" key="1">
    <citation type="submission" date="2011-12" db="EMBL/GenBank/DDBJ databases">
        <title>Complete sequence of Clostridium clariflavum DSM 19732.</title>
        <authorList>
            <consortium name="US DOE Joint Genome Institute"/>
            <person name="Lucas S."/>
            <person name="Han J."/>
            <person name="Lapidus A."/>
            <person name="Cheng J.-F."/>
            <person name="Goodwin L."/>
            <person name="Pitluck S."/>
            <person name="Peters L."/>
            <person name="Teshima H."/>
            <person name="Detter J.C."/>
            <person name="Han C."/>
            <person name="Tapia R."/>
            <person name="Land M."/>
            <person name="Hauser L."/>
            <person name="Kyrpides N."/>
            <person name="Ivanova N."/>
            <person name="Pagani I."/>
            <person name="Kitzmiller T."/>
            <person name="Lynd L."/>
            <person name="Izquierdo J."/>
            <person name="Woyke T."/>
        </authorList>
    </citation>
    <scope>NUCLEOTIDE SEQUENCE [LARGE SCALE GENOMIC DNA]</scope>
    <source>
        <strain evidence="3">DSM 19732 / NBRC 101661 / EBR45</strain>
    </source>
</reference>
<protein>
    <recommendedName>
        <fullName evidence="4">DUF2061 domain-containing protein</fullName>
    </recommendedName>
</protein>
<dbReference type="HOGENOM" id="CLU_2933088_0_0_9"/>
<dbReference type="KEGG" id="ccl:Clocl_3482"/>
<feature type="transmembrane region" description="Helical" evidence="1">
    <location>
        <begin position="12"/>
        <end position="33"/>
    </location>
</feature>
<evidence type="ECO:0000256" key="1">
    <source>
        <dbReference type="SAM" id="Phobius"/>
    </source>
</evidence>
<accession>G8LYH6</accession>
<dbReference type="EMBL" id="CP003065">
    <property type="protein sequence ID" value="AEV69964.1"/>
    <property type="molecule type" value="Genomic_DNA"/>
</dbReference>
<reference evidence="2 3" key="2">
    <citation type="journal article" date="2012" name="Stand. Genomic Sci.">
        <title>Complete Genome Sequence of Clostridium clariflavum DSM 19732.</title>
        <authorList>
            <person name="Izquierdo J.A."/>
            <person name="Goodwin L."/>
            <person name="Davenport K.W."/>
            <person name="Teshima H."/>
            <person name="Bruce D."/>
            <person name="Detter C."/>
            <person name="Tapia R."/>
            <person name="Han S."/>
            <person name="Land M."/>
            <person name="Hauser L."/>
            <person name="Jeffries C.D."/>
            <person name="Han J."/>
            <person name="Pitluck S."/>
            <person name="Nolan M."/>
            <person name="Chen A."/>
            <person name="Huntemann M."/>
            <person name="Mavromatis K."/>
            <person name="Mikhailova N."/>
            <person name="Liolios K."/>
            <person name="Woyke T."/>
            <person name="Lynd L.R."/>
        </authorList>
    </citation>
    <scope>NUCLEOTIDE SEQUENCE [LARGE SCALE GENOMIC DNA]</scope>
    <source>
        <strain evidence="3">DSM 19732 / NBRC 101661 / EBR45</strain>
    </source>
</reference>
<proteinExistence type="predicted"/>
<evidence type="ECO:0000313" key="2">
    <source>
        <dbReference type="EMBL" id="AEV69964.1"/>
    </source>
</evidence>
<evidence type="ECO:0008006" key="4">
    <source>
        <dbReference type="Google" id="ProtNLM"/>
    </source>
</evidence>
<feature type="transmembrane region" description="Helical" evidence="1">
    <location>
        <begin position="39"/>
        <end position="57"/>
    </location>
</feature>
<dbReference type="PROSITE" id="PS51257">
    <property type="entry name" value="PROKAR_LIPOPROTEIN"/>
    <property type="match status" value="1"/>
</dbReference>
<name>G8LYH6_ACECE</name>
<dbReference type="Proteomes" id="UP000005435">
    <property type="component" value="Chromosome"/>
</dbReference>